<dbReference type="PANTHER" id="PTHR36834">
    <property type="entry name" value="MEMBRANE PROTEIN-RELATED"/>
    <property type="match status" value="1"/>
</dbReference>
<dbReference type="PANTHER" id="PTHR36834:SF1">
    <property type="entry name" value="INTEGRAL MEMBRANE PROTEIN"/>
    <property type="match status" value="1"/>
</dbReference>
<keyword evidence="1" id="KW-1133">Transmembrane helix</keyword>
<organism evidence="3 4">
    <name type="scientific">Peptoniphilus lacrimalis 315-B</name>
    <dbReference type="NCBI Taxonomy" id="596330"/>
    <lineage>
        <taxon>Bacteria</taxon>
        <taxon>Bacillati</taxon>
        <taxon>Bacillota</taxon>
        <taxon>Tissierellia</taxon>
        <taxon>Tissierellales</taxon>
        <taxon>Peptoniphilaceae</taxon>
        <taxon>Peptoniphilus</taxon>
    </lineage>
</organism>
<accession>D1VUY9</accession>
<feature type="transmembrane region" description="Helical" evidence="1">
    <location>
        <begin position="170"/>
        <end position="187"/>
    </location>
</feature>
<evidence type="ECO:0000313" key="3">
    <source>
        <dbReference type="EMBL" id="EFA89653.1"/>
    </source>
</evidence>
<evidence type="ECO:0000256" key="1">
    <source>
        <dbReference type="SAM" id="Phobius"/>
    </source>
</evidence>
<feature type="domain" description="VanZ-like" evidence="2">
    <location>
        <begin position="50"/>
        <end position="188"/>
    </location>
</feature>
<evidence type="ECO:0000259" key="2">
    <source>
        <dbReference type="Pfam" id="PF04892"/>
    </source>
</evidence>
<keyword evidence="4" id="KW-1185">Reference proteome</keyword>
<sequence>MKLFLFFFTRSLVAFLFTFIGFSQIRLHFFRDFRKKSNGQREFFMCLLASYLVVLAIILFTPNSFISSHGIDLTNDHFNFVGNFKDRISAGNWGVNLIPFRTIKSYIKYSGFLHSLINILGNVLIFLPLGYIIPIIYNRYKNFTKFIYLTISISIFIEFIQFFIGRSVDIDDLILNTLGGILGYLYYKKHSKKLDKIGR</sequence>
<feature type="transmembrane region" description="Helical" evidence="1">
    <location>
        <begin position="146"/>
        <end position="164"/>
    </location>
</feature>
<reference evidence="3 4" key="1">
    <citation type="submission" date="2009-12" db="EMBL/GenBank/DDBJ databases">
        <title>Genome Sequence of Peptoniphilus lacrimalis 315-B.</title>
        <authorList>
            <person name="Durkin A.S."/>
            <person name="Madupu R."/>
            <person name="Torralba M."/>
            <person name="Methe B."/>
            <person name="Sutton G."/>
            <person name="Strausberg R.L."/>
            <person name="Nelson K.E."/>
        </authorList>
    </citation>
    <scope>NUCLEOTIDE SEQUENCE [LARGE SCALE GENOMIC DNA]</scope>
    <source>
        <strain evidence="3 4">315-B</strain>
    </source>
</reference>
<dbReference type="InterPro" id="IPR053150">
    <property type="entry name" value="Teicoplanin_resist-assoc"/>
</dbReference>
<name>D1VUY9_9FIRM</name>
<protein>
    <submittedName>
        <fullName evidence="3">VanZ-like protein</fullName>
    </submittedName>
</protein>
<feature type="transmembrane region" description="Helical" evidence="1">
    <location>
        <begin position="43"/>
        <end position="61"/>
    </location>
</feature>
<feature type="transmembrane region" description="Helical" evidence="1">
    <location>
        <begin position="112"/>
        <end position="134"/>
    </location>
</feature>
<dbReference type="Pfam" id="PF04892">
    <property type="entry name" value="VanZ"/>
    <property type="match status" value="1"/>
</dbReference>
<gene>
    <name evidence="3" type="ORF">HMPREF0628_0922</name>
</gene>
<feature type="transmembrane region" description="Helical" evidence="1">
    <location>
        <begin position="6"/>
        <end position="22"/>
    </location>
</feature>
<dbReference type="eggNOG" id="COG4767">
    <property type="taxonomic scope" value="Bacteria"/>
</dbReference>
<keyword evidence="1" id="KW-0812">Transmembrane</keyword>
<dbReference type="RefSeq" id="WP_004825717.1">
    <property type="nucleotide sequence ID" value="NZ_ADDO01000060.1"/>
</dbReference>
<dbReference type="EMBL" id="ADDO01000060">
    <property type="protein sequence ID" value="EFA89653.1"/>
    <property type="molecule type" value="Genomic_DNA"/>
</dbReference>
<dbReference type="InterPro" id="IPR006976">
    <property type="entry name" value="VanZ-like"/>
</dbReference>
<dbReference type="AlphaFoldDB" id="D1VUY9"/>
<comment type="caution">
    <text evidence="3">The sequence shown here is derived from an EMBL/GenBank/DDBJ whole genome shotgun (WGS) entry which is preliminary data.</text>
</comment>
<evidence type="ECO:0000313" key="4">
    <source>
        <dbReference type="Proteomes" id="UP000005711"/>
    </source>
</evidence>
<dbReference type="Proteomes" id="UP000005711">
    <property type="component" value="Unassembled WGS sequence"/>
</dbReference>
<keyword evidence="1" id="KW-0472">Membrane</keyword>
<proteinExistence type="predicted"/>